<keyword evidence="5" id="KW-0732">Signal</keyword>
<protein>
    <recommendedName>
        <fullName evidence="6">S-protein homolog</fullName>
    </recommendedName>
</protein>
<comment type="caution">
    <text evidence="7">The sequence shown here is derived from an EMBL/GenBank/DDBJ whole genome shotgun (WGS) entry which is preliminary data.</text>
</comment>
<evidence type="ECO:0000256" key="3">
    <source>
        <dbReference type="ARBA" id="ARBA00022471"/>
    </source>
</evidence>
<sequence length="125" mass="14865">MILIARVSMSEDGFLQHKATVRISNDLGEGMELLVHCMSADDDLGTHIIFYHSGYYQFEFRPNFMRTTLYHCGFQWNDVFHHFNIYVTTRDQSLCTLCLWNIKVDRPCMFNEKTSRYDICYDWSP</sequence>
<dbReference type="EMBL" id="CM031809">
    <property type="protein sequence ID" value="KAG6668906.1"/>
    <property type="molecule type" value="Genomic_DNA"/>
</dbReference>
<dbReference type="Pfam" id="PF05938">
    <property type="entry name" value="Self-incomp_S1"/>
    <property type="match status" value="1"/>
</dbReference>
<keyword evidence="3 6" id="KW-0713">Self-incompatibility</keyword>
<dbReference type="Proteomes" id="UP000811609">
    <property type="component" value="Chromosome 1"/>
</dbReference>
<evidence type="ECO:0000256" key="5">
    <source>
        <dbReference type="ARBA" id="ARBA00022729"/>
    </source>
</evidence>
<evidence type="ECO:0000256" key="2">
    <source>
        <dbReference type="ARBA" id="ARBA00005581"/>
    </source>
</evidence>
<dbReference type="AlphaFoldDB" id="A0A8T1RQ96"/>
<name>A0A8T1RQ96_CARIL</name>
<evidence type="ECO:0000313" key="7">
    <source>
        <dbReference type="EMBL" id="KAG6668906.1"/>
    </source>
</evidence>
<dbReference type="InterPro" id="IPR010264">
    <property type="entry name" value="Self-incomp_S1"/>
</dbReference>
<dbReference type="GO" id="GO:0005576">
    <property type="term" value="C:extracellular region"/>
    <property type="evidence" value="ECO:0007669"/>
    <property type="project" value="UniProtKB-SubCell"/>
</dbReference>
<organism evidence="7 8">
    <name type="scientific">Carya illinoinensis</name>
    <name type="common">Pecan</name>
    <dbReference type="NCBI Taxonomy" id="32201"/>
    <lineage>
        <taxon>Eukaryota</taxon>
        <taxon>Viridiplantae</taxon>
        <taxon>Streptophyta</taxon>
        <taxon>Embryophyta</taxon>
        <taxon>Tracheophyta</taxon>
        <taxon>Spermatophyta</taxon>
        <taxon>Magnoliopsida</taxon>
        <taxon>eudicotyledons</taxon>
        <taxon>Gunneridae</taxon>
        <taxon>Pentapetalae</taxon>
        <taxon>rosids</taxon>
        <taxon>fabids</taxon>
        <taxon>Fagales</taxon>
        <taxon>Juglandaceae</taxon>
        <taxon>Carya</taxon>
    </lineage>
</organism>
<evidence type="ECO:0000313" key="8">
    <source>
        <dbReference type="Proteomes" id="UP000811609"/>
    </source>
</evidence>
<comment type="subcellular location">
    <subcellularLocation>
        <location evidence="1 6">Secreted</location>
    </subcellularLocation>
</comment>
<comment type="similarity">
    <text evidence="2 6">Belongs to the plant self-incompatibility (S1) protein family.</text>
</comment>
<keyword evidence="4 6" id="KW-0964">Secreted</keyword>
<dbReference type="GO" id="GO:0060320">
    <property type="term" value="P:rejection of self pollen"/>
    <property type="evidence" value="ECO:0007669"/>
    <property type="project" value="UniProtKB-KW"/>
</dbReference>
<accession>A0A8T1RQ96</accession>
<evidence type="ECO:0000256" key="4">
    <source>
        <dbReference type="ARBA" id="ARBA00022525"/>
    </source>
</evidence>
<evidence type="ECO:0000256" key="6">
    <source>
        <dbReference type="RuleBase" id="RU367044"/>
    </source>
</evidence>
<proteinExistence type="inferred from homology"/>
<gene>
    <name evidence="7" type="ORF">CIPAW_01G205000</name>
</gene>
<dbReference type="PANTHER" id="PTHR31232:SF133">
    <property type="entry name" value="S-PROTEIN HOMOLOG"/>
    <property type="match status" value="1"/>
</dbReference>
<keyword evidence="8" id="KW-1185">Reference proteome</keyword>
<reference evidence="7" key="1">
    <citation type="submission" date="2020-12" db="EMBL/GenBank/DDBJ databases">
        <title>WGS assembly of Carya illinoinensis cv. Pawnee.</title>
        <authorList>
            <person name="Platts A."/>
            <person name="Shu S."/>
            <person name="Wright S."/>
            <person name="Barry K."/>
            <person name="Edger P."/>
            <person name="Pires J.C."/>
            <person name="Schmutz J."/>
        </authorList>
    </citation>
    <scope>NUCLEOTIDE SEQUENCE</scope>
    <source>
        <tissue evidence="7">Leaf</tissue>
    </source>
</reference>
<dbReference type="PANTHER" id="PTHR31232">
    <property type="match status" value="1"/>
</dbReference>
<evidence type="ECO:0000256" key="1">
    <source>
        <dbReference type="ARBA" id="ARBA00004613"/>
    </source>
</evidence>